<name>A0A2P6VKC4_9CHLO</name>
<comment type="caution">
    <text evidence="6">The sequence shown here is derived from an EMBL/GenBank/DDBJ whole genome shotgun (WGS) entry which is preliminary data.</text>
</comment>
<gene>
    <name evidence="6" type="ORF">C2E20_2293</name>
</gene>
<sequence length="734" mass="77785">MEQLNSEQLLSFVEVPEDVAAAAAEAVVAVAEEQAAEAALRGSGGGSGQASPGGSPTGSAAAVAVEFARLHNGSLVQTLVREAVLTLADDALLATGGYMLLLECSQLLLALGSSALYSPSARGQLGQHPFLDALMQQRDLANTAVEALLRLFIAAPVLPLSQKLYTYMPTDTRSMLRIVRTAAASVLWLPYQAYTLLLRPSRLSDSGEASGGTAGAPSNSPLGDSALLVLLVLLFHAPPQDAPFGNPYRQSLQRLQDRDDLVTADAAEGGRAAVAGDAAISYAALYEALGDALSSERAVLLLYALLHGCPHFHEYCLVRSDLDTLLLPLLELLYRAHERTPNQMYMLLIILLMLSQDAAFAQNIHRITLPSVPFYRERSARTALGSLLVVLLLRTAHYNLANLRDLYLHTNTLAALANLAPHMSGMSTHAAQRLVSLFHLLARRYSKLQAAAEGSGQPPTPSASMQLESPVTPWSAAPTPQQQAEGAAAGSAPGGLPVSRSAQDVAAQQQAGGQQAVAEGQAAALAGQAAAAAQAGPAGEAAELELQLYADFLRIVLEIINSILTSALPRNPELVYTLLHRQEVFAPFAKHPRYAELMENITRVTEFFNRRVEEAVAVGGGAQLSVERLLDIIKHHSRGWRRDRLKPFPELRFTYEEEASPEEFFVPYVWSLAVAQGGIPFTLSAITLFTPTVVPASESFGEESSPAPSPHPGLPGADGGTTGGDGGPAPASAV</sequence>
<feature type="region of interest" description="Disordered" evidence="5">
    <location>
        <begin position="697"/>
        <end position="734"/>
    </location>
</feature>
<keyword evidence="4" id="KW-0449">Lipoprotein</keyword>
<comment type="similarity">
    <text evidence="1">Belongs to the dymeclin family.</text>
</comment>
<evidence type="ECO:0000256" key="2">
    <source>
        <dbReference type="ARBA" id="ARBA00015736"/>
    </source>
</evidence>
<evidence type="ECO:0000313" key="7">
    <source>
        <dbReference type="Proteomes" id="UP000239649"/>
    </source>
</evidence>
<evidence type="ECO:0000256" key="1">
    <source>
        <dbReference type="ARBA" id="ARBA00010603"/>
    </source>
</evidence>
<accession>A0A2P6VKC4</accession>
<protein>
    <recommendedName>
        <fullName evidence="2">Dymeclin</fullName>
    </recommendedName>
</protein>
<dbReference type="PANTHER" id="PTHR12895:SF9">
    <property type="entry name" value="DYMECLIN"/>
    <property type="match status" value="1"/>
</dbReference>
<dbReference type="STRING" id="554055.A0A2P6VKC4"/>
<dbReference type="GO" id="GO:0005794">
    <property type="term" value="C:Golgi apparatus"/>
    <property type="evidence" value="ECO:0007669"/>
    <property type="project" value="TreeGrafter"/>
</dbReference>
<evidence type="ECO:0000256" key="4">
    <source>
        <dbReference type="ARBA" id="ARBA00023288"/>
    </source>
</evidence>
<keyword evidence="3" id="KW-0519">Myristate</keyword>
<dbReference type="OrthoDB" id="10253409at2759"/>
<feature type="region of interest" description="Disordered" evidence="5">
    <location>
        <begin position="451"/>
        <end position="507"/>
    </location>
</feature>
<dbReference type="EMBL" id="LHPF02000004">
    <property type="protein sequence ID" value="PSC74556.1"/>
    <property type="molecule type" value="Genomic_DNA"/>
</dbReference>
<keyword evidence="7" id="KW-1185">Reference proteome</keyword>
<feature type="compositionally biased region" description="Low complexity" evidence="5">
    <location>
        <begin position="476"/>
        <end position="507"/>
    </location>
</feature>
<proteinExistence type="inferred from homology"/>
<dbReference type="Pfam" id="PF09742">
    <property type="entry name" value="Dymeclin"/>
    <property type="match status" value="1"/>
</dbReference>
<evidence type="ECO:0000313" key="6">
    <source>
        <dbReference type="EMBL" id="PSC74556.1"/>
    </source>
</evidence>
<evidence type="ECO:0000256" key="3">
    <source>
        <dbReference type="ARBA" id="ARBA00022707"/>
    </source>
</evidence>
<dbReference type="InterPro" id="IPR019142">
    <property type="entry name" value="Dymeclin"/>
</dbReference>
<evidence type="ECO:0000256" key="5">
    <source>
        <dbReference type="SAM" id="MobiDB-lite"/>
    </source>
</evidence>
<dbReference type="AlphaFoldDB" id="A0A2P6VKC4"/>
<dbReference type="GO" id="GO:0007030">
    <property type="term" value="P:Golgi organization"/>
    <property type="evidence" value="ECO:0007669"/>
    <property type="project" value="TreeGrafter"/>
</dbReference>
<feature type="compositionally biased region" description="Gly residues" evidence="5">
    <location>
        <begin position="716"/>
        <end position="727"/>
    </location>
</feature>
<dbReference type="Proteomes" id="UP000239649">
    <property type="component" value="Unassembled WGS sequence"/>
</dbReference>
<dbReference type="PANTHER" id="PTHR12895">
    <property type="entry name" value="DYMECLIN"/>
    <property type="match status" value="1"/>
</dbReference>
<reference evidence="6 7" key="1">
    <citation type="journal article" date="2018" name="Plant J.">
        <title>Genome sequences of Chlorella sorokiniana UTEX 1602 and Micractinium conductrix SAG 241.80: implications to maltose excretion by a green alga.</title>
        <authorList>
            <person name="Arriola M.B."/>
            <person name="Velmurugan N."/>
            <person name="Zhang Y."/>
            <person name="Plunkett M.H."/>
            <person name="Hondzo H."/>
            <person name="Barney B.M."/>
        </authorList>
    </citation>
    <scope>NUCLEOTIDE SEQUENCE [LARGE SCALE GENOMIC DNA]</scope>
    <source>
        <strain evidence="6 7">SAG 241.80</strain>
    </source>
</reference>
<organism evidence="6 7">
    <name type="scientific">Micractinium conductrix</name>
    <dbReference type="NCBI Taxonomy" id="554055"/>
    <lineage>
        <taxon>Eukaryota</taxon>
        <taxon>Viridiplantae</taxon>
        <taxon>Chlorophyta</taxon>
        <taxon>core chlorophytes</taxon>
        <taxon>Trebouxiophyceae</taxon>
        <taxon>Chlorellales</taxon>
        <taxon>Chlorellaceae</taxon>
        <taxon>Chlorella clade</taxon>
        <taxon>Micractinium</taxon>
    </lineage>
</organism>